<feature type="compositionally biased region" description="Low complexity" evidence="2">
    <location>
        <begin position="160"/>
        <end position="177"/>
    </location>
</feature>
<dbReference type="PROSITE" id="PS51782">
    <property type="entry name" value="LYSM"/>
    <property type="match status" value="1"/>
</dbReference>
<evidence type="ECO:0000256" key="1">
    <source>
        <dbReference type="SAM" id="Coils"/>
    </source>
</evidence>
<dbReference type="NCBIfam" id="TIGR03505">
    <property type="entry name" value="FimV_core"/>
    <property type="match status" value="1"/>
</dbReference>
<feature type="signal peptide" evidence="3">
    <location>
        <begin position="1"/>
        <end position="21"/>
    </location>
</feature>
<feature type="region of interest" description="Disordered" evidence="2">
    <location>
        <begin position="765"/>
        <end position="790"/>
    </location>
</feature>
<dbReference type="Pfam" id="PF25800">
    <property type="entry name" value="FimV_N"/>
    <property type="match status" value="1"/>
</dbReference>
<dbReference type="SMART" id="SM00257">
    <property type="entry name" value="LysM"/>
    <property type="match status" value="1"/>
</dbReference>
<proteinExistence type="predicted"/>
<dbReference type="InterPro" id="IPR018392">
    <property type="entry name" value="LysM"/>
</dbReference>
<gene>
    <name evidence="5" type="ORF">L2Y54_11335</name>
</gene>
<keyword evidence="1" id="KW-0175">Coiled coil</keyword>
<dbReference type="InterPro" id="IPR036779">
    <property type="entry name" value="LysM_dom_sf"/>
</dbReference>
<dbReference type="InterPro" id="IPR038440">
    <property type="entry name" value="FimV_C_sf"/>
</dbReference>
<evidence type="ECO:0000256" key="3">
    <source>
        <dbReference type="SAM" id="SignalP"/>
    </source>
</evidence>
<dbReference type="EMBL" id="CP091244">
    <property type="protein sequence ID" value="UJS22539.1"/>
    <property type="molecule type" value="Genomic_DNA"/>
</dbReference>
<keyword evidence="3" id="KW-0732">Signal</keyword>
<name>A0ABY3SV73_9GAMM</name>
<reference evidence="5" key="1">
    <citation type="journal article" date="2022" name="Microorganisms">
        <title>Two New Species of Filamentous Sulfur Bacteria of the Genus Thiothrix, Thiothrix winogradskyi sp. nov. and 'Candidatus Thiothrix sulfatifontis' sp. nov.</title>
        <authorList>
            <person name="Ravin N.V."/>
            <person name="Rossetti S."/>
            <person name="Beletsky A.V."/>
            <person name="Kadnikov V.V."/>
            <person name="Rudenko T.S."/>
            <person name="Smolyakov D.D."/>
            <person name="Moskvitina M.I."/>
            <person name="Gureeva M.V."/>
            <person name="Mardanov A.V."/>
            <person name="Grabovich M.Y."/>
        </authorList>
    </citation>
    <scope>NUCLEOTIDE SEQUENCE</scope>
    <source>
        <strain evidence="5">CT3</strain>
    </source>
</reference>
<feature type="region of interest" description="Disordered" evidence="2">
    <location>
        <begin position="267"/>
        <end position="301"/>
    </location>
</feature>
<accession>A0ABY3SV73</accession>
<evidence type="ECO:0000313" key="6">
    <source>
        <dbReference type="Proteomes" id="UP001054801"/>
    </source>
</evidence>
<feature type="coiled-coil region" evidence="1">
    <location>
        <begin position="333"/>
        <end position="374"/>
    </location>
</feature>
<dbReference type="InterPro" id="IPR020011">
    <property type="entry name" value="FimV_C"/>
</dbReference>
<evidence type="ECO:0000259" key="4">
    <source>
        <dbReference type="PROSITE" id="PS51782"/>
    </source>
</evidence>
<dbReference type="NCBIfam" id="TIGR03504">
    <property type="entry name" value="FimV_Cterm"/>
    <property type="match status" value="1"/>
</dbReference>
<dbReference type="Gene3D" id="3.10.350.10">
    <property type="entry name" value="LysM domain"/>
    <property type="match status" value="1"/>
</dbReference>
<evidence type="ECO:0000256" key="2">
    <source>
        <dbReference type="SAM" id="MobiDB-lite"/>
    </source>
</evidence>
<feature type="compositionally biased region" description="Acidic residues" evidence="2">
    <location>
        <begin position="780"/>
        <end position="790"/>
    </location>
</feature>
<feature type="region of interest" description="Disordered" evidence="2">
    <location>
        <begin position="442"/>
        <end position="474"/>
    </location>
</feature>
<dbReference type="CDD" id="cd00118">
    <property type="entry name" value="LysM"/>
    <property type="match status" value="1"/>
</dbReference>
<protein>
    <recommendedName>
        <fullName evidence="4">LysM domain-containing protein</fullName>
    </recommendedName>
</protein>
<keyword evidence="6" id="KW-1185">Reference proteome</keyword>
<dbReference type="InterPro" id="IPR020012">
    <property type="entry name" value="LysM_FimV"/>
</dbReference>
<sequence length="1028" mass="109787">MNKQALSLAIFIAGAYPAASSALGLGDIESNSHLNQPLRAKIDLLSAAPADASKIQVRLAPPEVFNRVGVARPEFLGSLRFTPTVQGGKPVILVSSDAPIQEPFVNFLLEVSWPQGQLLKEYTVMLDPPVLMQPGNTVAGEAAVRAEPKAAGNVRRQTSPAPVANQAAPQQQQAEAPARNRTYRVKSGDTLFSVASRLQRSGVSNDQMMMALFRANPGAFVDKNINNLRAGAVMKAPSSGDIKAVSRAEARRQIRQQNAEWRELRKSLAGNTVPQQTSAKSAAKQPDQKTAAPETPSQAANNATDKARLEVLGAKTGQSAANDAAVAAGTAKLAEIEKQLALANESLAARQNENNELKSRVTDLESMLSKKNRLLALRDTQLADLQKQLSANGVQVAPLTDTTDATDADGQPGQPVAVTPDQGKDIQTHMANVAGQDNNTVIRTEPPAAQPDAPPATDSRPTPAGMSTGNANAVPLKPPAIVPVTPAPEAQAAPKAPPVFADQTGEGNDLLSLLTSPLALKIGAGSLALLLLLWLLGRRRKPDEASQANNRVANLDDDFDTPIEKEAEALTLGSLERELERAEKTSGVRAGNAGTQYSRDPFGLDVDDENEETRGVAVASSAAADPAEDDCLTEANVYIAYGLYQQAESELKKCIERSPEKLEYRHKLLECYFVANNRDSFDNHAQQFAMMQGAGRDALWQSVAEWGRKISPDNRLYQGNGHSAVPSAATAPSVAATVATALGGVAAATAGVALAKSPEVAKASVAEQPQALHHATPPELPEDDFSDLDLGELDFDDIDLDKLLQDGNDAESQAQLASVPELPELATDLSHKAKEAMPEQDDFELDDLDDNFDLDFDLEPEGAPQAQIQPQPVMVAAAQPRQQDDEFDDLLDFDLDDFDSNTAVAAPPAVAAVPETAAVAASSATHLNLHLDNETGIKRILPKDTFYAPISDEDKDWLGDIDDALSFLDFPDEEIDLHEAHISTKLDLARAYLDMGDIEGARSTLEEVMVEGNDDQRREAEVLLHQTG</sequence>
<feature type="chain" id="PRO_5047547562" description="LysM domain-containing protein" evidence="3">
    <location>
        <begin position="22"/>
        <end position="1028"/>
    </location>
</feature>
<feature type="domain" description="LysM" evidence="4">
    <location>
        <begin position="181"/>
        <end position="236"/>
    </location>
</feature>
<evidence type="ECO:0000313" key="5">
    <source>
        <dbReference type="EMBL" id="UJS22539.1"/>
    </source>
</evidence>
<dbReference type="InterPro" id="IPR057840">
    <property type="entry name" value="FimV_N"/>
</dbReference>
<feature type="region of interest" description="Disordered" evidence="2">
    <location>
        <begin position="150"/>
        <end position="179"/>
    </location>
</feature>
<dbReference type="Proteomes" id="UP001054801">
    <property type="component" value="Chromosome"/>
</dbReference>
<organism evidence="5 6">
    <name type="scientific">Thiothrix winogradskyi</name>
    <dbReference type="NCBI Taxonomy" id="96472"/>
    <lineage>
        <taxon>Bacteria</taxon>
        <taxon>Pseudomonadati</taxon>
        <taxon>Pseudomonadota</taxon>
        <taxon>Gammaproteobacteria</taxon>
        <taxon>Thiotrichales</taxon>
        <taxon>Thiotrichaceae</taxon>
        <taxon>Thiothrix</taxon>
    </lineage>
</organism>
<feature type="compositionally biased region" description="Polar residues" evidence="2">
    <location>
        <begin position="269"/>
        <end position="280"/>
    </location>
</feature>
<dbReference type="Gene3D" id="1.20.58.2200">
    <property type="match status" value="1"/>
</dbReference>